<feature type="domain" description="Vps72/YL1 C-terminal" evidence="4">
    <location>
        <begin position="280"/>
        <end position="309"/>
    </location>
</feature>
<feature type="compositionally biased region" description="Polar residues" evidence="3">
    <location>
        <begin position="351"/>
        <end position="365"/>
    </location>
</feature>
<dbReference type="FunCoup" id="A0A482XST9">
    <property type="interactions" value="2026"/>
</dbReference>
<feature type="compositionally biased region" description="Basic and acidic residues" evidence="3">
    <location>
        <begin position="86"/>
        <end position="115"/>
    </location>
</feature>
<dbReference type="InParanoid" id="A0A482XST9"/>
<feature type="region of interest" description="Disordered" evidence="3">
    <location>
        <begin position="343"/>
        <end position="365"/>
    </location>
</feature>
<comment type="caution">
    <text evidence="5">The sequence shown here is derived from an EMBL/GenBank/DDBJ whole genome shotgun (WGS) entry which is preliminary data.</text>
</comment>
<sequence>MAMERERRANAGNKLAKVLDEYEEDEFYKNTYGGFEEVENDDDYQSEEEGEDEVDSDFSIEENDEPKSDVEEEEGKSKRRKLVTKAYKEPKPARKVERKPKTVQEKSEKKERRQSDFTFLGDLSERKSARQSTLVKSAETAKRVKERSERGRKKTKKQKEEEYFTQEELLEEAKITEEENLKSLEKYQKMELEKKKNRSLKKVSVGESYIRYHSVAMPLVEDISSNNGGDKKPETTDGGDEDSFKDTGAKCERTFITFSKPEIFERFFPQKDPPKPHVPNYCTITRHPAKYLDPVTQLPYANMHAFRVLREAYYQQLELKGDKSKPEIAAWLEWRQMNKEPRLSRIKLDPSTLQLKTAPSTPSSS</sequence>
<dbReference type="SMART" id="SM00993">
    <property type="entry name" value="YL1_C"/>
    <property type="match status" value="1"/>
</dbReference>
<gene>
    <name evidence="5" type="ORF">LSTR_LSTR012460</name>
</gene>
<dbReference type="AlphaFoldDB" id="A0A482XST9"/>
<dbReference type="SMR" id="A0A482XST9"/>
<dbReference type="STRING" id="195883.A0A482XST9"/>
<evidence type="ECO:0000256" key="1">
    <source>
        <dbReference type="ARBA" id="ARBA00006832"/>
    </source>
</evidence>
<accession>A0A482XST9</accession>
<dbReference type="InterPro" id="IPR013272">
    <property type="entry name" value="Vps72/YL1_C"/>
</dbReference>
<dbReference type="PANTHER" id="PTHR13275:SF4">
    <property type="entry name" value="VACUOLAR PROTEIN SORTING-ASSOCIATED PROTEIN 72 HOMOLOG"/>
    <property type="match status" value="1"/>
</dbReference>
<dbReference type="Pfam" id="PF05764">
    <property type="entry name" value="YL1"/>
    <property type="match status" value="1"/>
</dbReference>
<feature type="region of interest" description="Disordered" evidence="3">
    <location>
        <begin position="1"/>
        <end position="162"/>
    </location>
</feature>
<evidence type="ECO:0000256" key="3">
    <source>
        <dbReference type="SAM" id="MobiDB-lite"/>
    </source>
</evidence>
<dbReference type="GO" id="GO:0005634">
    <property type="term" value="C:nucleus"/>
    <property type="evidence" value="ECO:0007669"/>
    <property type="project" value="TreeGrafter"/>
</dbReference>
<feature type="region of interest" description="Disordered" evidence="3">
    <location>
        <begin position="221"/>
        <end position="246"/>
    </location>
</feature>
<keyword evidence="6" id="KW-1185">Reference proteome</keyword>
<reference evidence="5 6" key="1">
    <citation type="journal article" date="2017" name="Gigascience">
        <title>Genome sequence of the small brown planthopper, Laodelphax striatellus.</title>
        <authorList>
            <person name="Zhu J."/>
            <person name="Jiang F."/>
            <person name="Wang X."/>
            <person name="Yang P."/>
            <person name="Bao Y."/>
            <person name="Zhao W."/>
            <person name="Wang W."/>
            <person name="Lu H."/>
            <person name="Wang Q."/>
            <person name="Cui N."/>
            <person name="Li J."/>
            <person name="Chen X."/>
            <person name="Luo L."/>
            <person name="Yu J."/>
            <person name="Kang L."/>
            <person name="Cui F."/>
        </authorList>
    </citation>
    <scope>NUCLEOTIDE SEQUENCE [LARGE SCALE GENOMIC DNA]</scope>
    <source>
        <strain evidence="5">Lst14</strain>
    </source>
</reference>
<protein>
    <recommendedName>
        <fullName evidence="2">Vacuolar protein sorting-associated protein 72 homolog</fullName>
    </recommendedName>
</protein>
<feature type="compositionally biased region" description="Acidic residues" evidence="3">
    <location>
        <begin position="36"/>
        <end position="74"/>
    </location>
</feature>
<evidence type="ECO:0000313" key="6">
    <source>
        <dbReference type="Proteomes" id="UP000291343"/>
    </source>
</evidence>
<evidence type="ECO:0000256" key="2">
    <source>
        <dbReference type="ARBA" id="ARBA00020000"/>
    </source>
</evidence>
<dbReference type="Proteomes" id="UP000291343">
    <property type="component" value="Unassembled WGS sequence"/>
</dbReference>
<proteinExistence type="inferred from homology"/>
<comment type="similarity">
    <text evidence="1">Belongs to the VPS72/YL1 family.</text>
</comment>
<dbReference type="Pfam" id="PF08265">
    <property type="entry name" value="YL1_C"/>
    <property type="match status" value="1"/>
</dbReference>
<name>A0A482XST9_LAOST</name>
<dbReference type="InterPro" id="IPR046757">
    <property type="entry name" value="YL1_N"/>
</dbReference>
<dbReference type="PANTHER" id="PTHR13275">
    <property type="entry name" value="YL-1 PROTEIN TRANSCRIPTION FACTOR-LIKE 1"/>
    <property type="match status" value="1"/>
</dbReference>
<organism evidence="5 6">
    <name type="scientific">Laodelphax striatellus</name>
    <name type="common">Small brown planthopper</name>
    <name type="synonym">Delphax striatella</name>
    <dbReference type="NCBI Taxonomy" id="195883"/>
    <lineage>
        <taxon>Eukaryota</taxon>
        <taxon>Metazoa</taxon>
        <taxon>Ecdysozoa</taxon>
        <taxon>Arthropoda</taxon>
        <taxon>Hexapoda</taxon>
        <taxon>Insecta</taxon>
        <taxon>Pterygota</taxon>
        <taxon>Neoptera</taxon>
        <taxon>Paraneoptera</taxon>
        <taxon>Hemiptera</taxon>
        <taxon>Auchenorrhyncha</taxon>
        <taxon>Fulgoroidea</taxon>
        <taxon>Delphacidae</taxon>
        <taxon>Criomorphinae</taxon>
        <taxon>Laodelphax</taxon>
    </lineage>
</organism>
<dbReference type="OrthoDB" id="78296at2759"/>
<dbReference type="EMBL" id="QKKF02000368">
    <property type="protein sequence ID" value="RZF49195.1"/>
    <property type="molecule type" value="Genomic_DNA"/>
</dbReference>
<evidence type="ECO:0000313" key="5">
    <source>
        <dbReference type="EMBL" id="RZF49195.1"/>
    </source>
</evidence>
<feature type="compositionally biased region" description="Basic and acidic residues" evidence="3">
    <location>
        <begin position="139"/>
        <end position="149"/>
    </location>
</feature>
<evidence type="ECO:0000259" key="4">
    <source>
        <dbReference type="SMART" id="SM00993"/>
    </source>
</evidence>